<dbReference type="AlphaFoldDB" id="A0A1W1B9G7"/>
<dbReference type="Gene3D" id="2.40.440.10">
    <property type="entry name" value="L,D-transpeptidase catalytic domain-like"/>
    <property type="match status" value="1"/>
</dbReference>
<keyword evidence="4" id="KW-0573">Peptidoglycan synthesis</keyword>
<dbReference type="Pfam" id="PF03734">
    <property type="entry name" value="YkuD"/>
    <property type="match status" value="1"/>
</dbReference>
<dbReference type="PANTHER" id="PTHR36699">
    <property type="entry name" value="LD-TRANSPEPTIDASE"/>
    <property type="match status" value="1"/>
</dbReference>
<dbReference type="InterPro" id="IPR056203">
    <property type="entry name" value="Cds6_C"/>
</dbReference>
<dbReference type="GO" id="GO:0009252">
    <property type="term" value="P:peptidoglycan biosynthetic process"/>
    <property type="evidence" value="ECO:0007669"/>
    <property type="project" value="UniProtKB-UniPathway"/>
</dbReference>
<sequence length="319" mass="37678">MRKGIFFLLLTSTLFANTILDLYRQKGLDATQKELDKELTQKSYWKSVINKSDTSFGYIEGYNSLLICDKNSSTLKLYQKDNNGKFILKNEYNAFTGKNKGEKQYEGDLKTPVGIYNLVKKLSKVDSFYGPLAFVTSYPNLYDRYQNKKGHGIWIHGLPLHQKRDTFTKGCIAIDNDSIKCLSQEIDMSRTVLLIFENKEIIKNQKKELITLASWLYKWRNAWKYNDIDTYLSFYAKDFKRANGMDIEDFSNYKRAIFLRKQKKEIIFKDINIIPYPNHPDIFQITFYEKYQTPEYTFNGQKEILVKKENKTYKIFSEK</sequence>
<feature type="domain" description="L,D-TPase catalytic" evidence="6">
    <location>
        <begin position="64"/>
        <end position="196"/>
    </location>
</feature>
<dbReference type="Pfam" id="PF24125">
    <property type="entry name" value="Cds6_C"/>
    <property type="match status" value="1"/>
</dbReference>
<evidence type="ECO:0000256" key="1">
    <source>
        <dbReference type="ARBA" id="ARBA00004752"/>
    </source>
</evidence>
<dbReference type="SUPFAM" id="SSF54427">
    <property type="entry name" value="NTF2-like"/>
    <property type="match status" value="1"/>
</dbReference>
<dbReference type="PROSITE" id="PS52029">
    <property type="entry name" value="LD_TPASE"/>
    <property type="match status" value="1"/>
</dbReference>
<dbReference type="CDD" id="cd16913">
    <property type="entry name" value="YkuD_like"/>
    <property type="match status" value="1"/>
</dbReference>
<keyword evidence="3" id="KW-0133">Cell shape</keyword>
<evidence type="ECO:0000256" key="2">
    <source>
        <dbReference type="ARBA" id="ARBA00022679"/>
    </source>
</evidence>
<evidence type="ECO:0000313" key="7">
    <source>
        <dbReference type="EMBL" id="SFV50097.1"/>
    </source>
</evidence>
<evidence type="ECO:0000259" key="6">
    <source>
        <dbReference type="PROSITE" id="PS52029"/>
    </source>
</evidence>
<evidence type="ECO:0000256" key="3">
    <source>
        <dbReference type="ARBA" id="ARBA00022960"/>
    </source>
</evidence>
<keyword evidence="2" id="KW-0808">Transferase</keyword>
<organism evidence="7">
    <name type="scientific">hydrothermal vent metagenome</name>
    <dbReference type="NCBI Taxonomy" id="652676"/>
    <lineage>
        <taxon>unclassified sequences</taxon>
        <taxon>metagenomes</taxon>
        <taxon>ecological metagenomes</taxon>
    </lineage>
</organism>
<dbReference type="InterPro" id="IPR038063">
    <property type="entry name" value="Transpep_catalytic_dom"/>
</dbReference>
<proteinExistence type="predicted"/>
<dbReference type="InterPro" id="IPR005490">
    <property type="entry name" value="LD_TPept_cat_dom"/>
</dbReference>
<gene>
    <name evidence="7" type="ORF">MNB_SM-7-1515</name>
</gene>
<dbReference type="GO" id="GO:0016740">
    <property type="term" value="F:transferase activity"/>
    <property type="evidence" value="ECO:0007669"/>
    <property type="project" value="UniProtKB-KW"/>
</dbReference>
<dbReference type="PANTHER" id="PTHR36699:SF1">
    <property type="entry name" value="L,D-TRANSPEPTIDASE YAFK-RELATED"/>
    <property type="match status" value="1"/>
</dbReference>
<dbReference type="SUPFAM" id="SSF141523">
    <property type="entry name" value="L,D-transpeptidase catalytic domain-like"/>
    <property type="match status" value="1"/>
</dbReference>
<dbReference type="GO" id="GO:0008360">
    <property type="term" value="P:regulation of cell shape"/>
    <property type="evidence" value="ECO:0007669"/>
    <property type="project" value="UniProtKB-KW"/>
</dbReference>
<dbReference type="InterPro" id="IPR032710">
    <property type="entry name" value="NTF2-like_dom_sf"/>
</dbReference>
<dbReference type="GO" id="GO:0071555">
    <property type="term" value="P:cell wall organization"/>
    <property type="evidence" value="ECO:0007669"/>
    <property type="project" value="UniProtKB-KW"/>
</dbReference>
<reference evidence="7" key="1">
    <citation type="submission" date="2016-10" db="EMBL/GenBank/DDBJ databases">
        <authorList>
            <person name="de Groot N.N."/>
        </authorList>
    </citation>
    <scope>NUCLEOTIDE SEQUENCE</scope>
</reference>
<evidence type="ECO:0000256" key="4">
    <source>
        <dbReference type="ARBA" id="ARBA00022984"/>
    </source>
</evidence>
<evidence type="ECO:0000256" key="5">
    <source>
        <dbReference type="ARBA" id="ARBA00023316"/>
    </source>
</evidence>
<keyword evidence="5" id="KW-0961">Cell wall biogenesis/degradation</keyword>
<dbReference type="EMBL" id="FPHB01000010">
    <property type="protein sequence ID" value="SFV50097.1"/>
    <property type="molecule type" value="Genomic_DNA"/>
</dbReference>
<accession>A0A1W1B9G7</accession>
<dbReference type="UniPathway" id="UPA00219"/>
<comment type="pathway">
    <text evidence="1">Cell wall biogenesis; peptidoglycan biosynthesis.</text>
</comment>
<protein>
    <submittedName>
        <fullName evidence="7">Putative periplasmic protein</fullName>
    </submittedName>
</protein>
<name>A0A1W1B9G7_9ZZZZ</name>